<keyword evidence="4" id="KW-1185">Reference proteome</keyword>
<evidence type="ECO:0000256" key="2">
    <source>
        <dbReference type="SAM" id="Phobius"/>
    </source>
</evidence>
<keyword evidence="2" id="KW-1133">Transmembrane helix</keyword>
<evidence type="ECO:0008006" key="5">
    <source>
        <dbReference type="Google" id="ProtNLM"/>
    </source>
</evidence>
<accession>A0ABP5PCS9</accession>
<sequence length="170" mass="18222">MLYVAMLRLLAIGLLSGVIAVPLLWLQQGDGFEYARLAALMAFVLGQFLTVPVGLVVGCVLAATGSWTHTPGYVLGTITTVFGAIVATQAWATMNWVDGESARLGDSDVESLTMFLAFFSGVATTLVGVAIVSFRWAGYDSQAAPVRQRGPRRYGRARRRPLSDVKDPSP</sequence>
<gene>
    <name evidence="3" type="ORF">GCM10009850_039030</name>
</gene>
<evidence type="ECO:0000313" key="4">
    <source>
        <dbReference type="Proteomes" id="UP001499843"/>
    </source>
</evidence>
<evidence type="ECO:0000313" key="3">
    <source>
        <dbReference type="EMBL" id="GAA2208445.1"/>
    </source>
</evidence>
<keyword evidence="2" id="KW-0472">Membrane</keyword>
<name>A0ABP5PCS9_9ACTN</name>
<dbReference type="Proteomes" id="UP001499843">
    <property type="component" value="Unassembled WGS sequence"/>
</dbReference>
<feature type="transmembrane region" description="Helical" evidence="2">
    <location>
        <begin position="73"/>
        <end position="92"/>
    </location>
</feature>
<comment type="caution">
    <text evidence="3">The sequence shown here is derived from an EMBL/GenBank/DDBJ whole genome shotgun (WGS) entry which is preliminary data.</text>
</comment>
<feature type="transmembrane region" description="Helical" evidence="2">
    <location>
        <begin position="112"/>
        <end position="137"/>
    </location>
</feature>
<dbReference type="EMBL" id="BAAAQX010000009">
    <property type="protein sequence ID" value="GAA2208445.1"/>
    <property type="molecule type" value="Genomic_DNA"/>
</dbReference>
<organism evidence="3 4">
    <name type="scientific">Nonomuraea monospora</name>
    <dbReference type="NCBI Taxonomy" id="568818"/>
    <lineage>
        <taxon>Bacteria</taxon>
        <taxon>Bacillati</taxon>
        <taxon>Actinomycetota</taxon>
        <taxon>Actinomycetes</taxon>
        <taxon>Streptosporangiales</taxon>
        <taxon>Streptosporangiaceae</taxon>
        <taxon>Nonomuraea</taxon>
    </lineage>
</organism>
<feature type="transmembrane region" description="Helical" evidence="2">
    <location>
        <begin position="36"/>
        <end position="61"/>
    </location>
</feature>
<feature type="compositionally biased region" description="Basic residues" evidence="1">
    <location>
        <begin position="149"/>
        <end position="160"/>
    </location>
</feature>
<evidence type="ECO:0000256" key="1">
    <source>
        <dbReference type="SAM" id="MobiDB-lite"/>
    </source>
</evidence>
<feature type="compositionally biased region" description="Basic and acidic residues" evidence="1">
    <location>
        <begin position="161"/>
        <end position="170"/>
    </location>
</feature>
<reference evidence="4" key="1">
    <citation type="journal article" date="2019" name="Int. J. Syst. Evol. Microbiol.">
        <title>The Global Catalogue of Microorganisms (GCM) 10K type strain sequencing project: providing services to taxonomists for standard genome sequencing and annotation.</title>
        <authorList>
            <consortium name="The Broad Institute Genomics Platform"/>
            <consortium name="The Broad Institute Genome Sequencing Center for Infectious Disease"/>
            <person name="Wu L."/>
            <person name="Ma J."/>
        </authorList>
    </citation>
    <scope>NUCLEOTIDE SEQUENCE [LARGE SCALE GENOMIC DNA]</scope>
    <source>
        <strain evidence="4">JCM 16114</strain>
    </source>
</reference>
<feature type="region of interest" description="Disordered" evidence="1">
    <location>
        <begin position="147"/>
        <end position="170"/>
    </location>
</feature>
<proteinExistence type="predicted"/>
<protein>
    <recommendedName>
        <fullName evidence="5">Integral membrane protein</fullName>
    </recommendedName>
</protein>
<keyword evidence="2" id="KW-0812">Transmembrane</keyword>